<dbReference type="GO" id="GO:0005886">
    <property type="term" value="C:plasma membrane"/>
    <property type="evidence" value="ECO:0007669"/>
    <property type="project" value="UniProtKB-SubCell"/>
</dbReference>
<dbReference type="PANTHER" id="PTHR45710:SF8">
    <property type="entry name" value="RERATING FAMILY MEMBER 4"/>
    <property type="match status" value="1"/>
</dbReference>
<keyword evidence="4" id="KW-0430">Lectin</keyword>
<proteinExistence type="predicted"/>
<dbReference type="GeneID" id="114591964"/>
<dbReference type="InterPro" id="IPR033992">
    <property type="entry name" value="NKR-like_CTLD"/>
</dbReference>
<evidence type="ECO:0000256" key="4">
    <source>
        <dbReference type="ARBA" id="ARBA00022734"/>
    </source>
</evidence>
<keyword evidence="5" id="KW-0472">Membrane</keyword>
<evidence type="ECO:0000256" key="2">
    <source>
        <dbReference type="ARBA" id="ARBA00004613"/>
    </source>
</evidence>
<keyword evidence="5" id="KW-1133">Transmembrane helix</keyword>
<dbReference type="KEGG" id="pmua:114591964"/>
<dbReference type="InterPro" id="IPR016186">
    <property type="entry name" value="C-type_lectin-like/link_sf"/>
</dbReference>
<gene>
    <name evidence="7" type="primary">LOC114591964</name>
</gene>
<evidence type="ECO:0000259" key="6">
    <source>
        <dbReference type="PROSITE" id="PS50041"/>
    </source>
</evidence>
<dbReference type="CDD" id="cd03593">
    <property type="entry name" value="CLECT_NK_receptors_like"/>
    <property type="match status" value="1"/>
</dbReference>
<dbReference type="SMART" id="SM00034">
    <property type="entry name" value="CLECT"/>
    <property type="match status" value="1"/>
</dbReference>
<feature type="transmembrane region" description="Helical" evidence="5">
    <location>
        <begin position="94"/>
        <end position="114"/>
    </location>
</feature>
<evidence type="ECO:0000313" key="8">
    <source>
        <dbReference type="Proteomes" id="UP000472272"/>
    </source>
</evidence>
<reference evidence="7 8" key="1">
    <citation type="journal article" date="2019" name="Proc. Natl. Acad. Sci. U.S.A.">
        <title>Regulatory changes in pterin and carotenoid genes underlie balanced color polymorphisms in the wall lizard.</title>
        <authorList>
            <person name="Andrade P."/>
            <person name="Pinho C."/>
            <person name="Perez I de Lanuza G."/>
            <person name="Afonso S."/>
            <person name="Brejcha J."/>
            <person name="Rubin C.J."/>
            <person name="Wallerman O."/>
            <person name="Pereira P."/>
            <person name="Sabatino S.J."/>
            <person name="Bellati A."/>
            <person name="Pellitteri-Rosa D."/>
            <person name="Bosakova Z."/>
            <person name="Bunikis I."/>
            <person name="Carretero M.A."/>
            <person name="Feiner N."/>
            <person name="Marsik P."/>
            <person name="Pauperio F."/>
            <person name="Salvi D."/>
            <person name="Soler L."/>
            <person name="While G.M."/>
            <person name="Uller T."/>
            <person name="Font E."/>
            <person name="Andersson L."/>
            <person name="Carneiro M."/>
        </authorList>
    </citation>
    <scope>NUCLEOTIDE SEQUENCE</scope>
</reference>
<reference evidence="7" key="3">
    <citation type="submission" date="2025-09" db="UniProtKB">
        <authorList>
            <consortium name="Ensembl"/>
        </authorList>
    </citation>
    <scope>IDENTIFICATION</scope>
</reference>
<dbReference type="AlphaFoldDB" id="A0A670IQK9"/>
<feature type="domain" description="C-type lectin" evidence="6">
    <location>
        <begin position="148"/>
        <end position="250"/>
    </location>
</feature>
<dbReference type="PROSITE" id="PS50041">
    <property type="entry name" value="C_TYPE_LECTIN_2"/>
    <property type="match status" value="1"/>
</dbReference>
<dbReference type="InterPro" id="IPR050828">
    <property type="entry name" value="C-type_lectin/matrix_domain"/>
</dbReference>
<keyword evidence="5" id="KW-0812">Transmembrane</keyword>
<evidence type="ECO:0000313" key="7">
    <source>
        <dbReference type="Ensembl" id="ENSPMRP00000014280.1"/>
    </source>
</evidence>
<dbReference type="PANTHER" id="PTHR45710">
    <property type="entry name" value="C-TYPE LECTIN DOMAIN-CONTAINING PROTEIN 180"/>
    <property type="match status" value="1"/>
</dbReference>
<accession>A0A670IQK9</accession>
<keyword evidence="3" id="KW-0964">Secreted</keyword>
<dbReference type="RefSeq" id="XP_028575582.1">
    <property type="nucleotide sequence ID" value="XM_028719749.1"/>
</dbReference>
<dbReference type="Pfam" id="PF00059">
    <property type="entry name" value="Lectin_C"/>
    <property type="match status" value="1"/>
</dbReference>
<protein>
    <submittedName>
        <fullName evidence="7">C-type lectin domain family 2 member D-like</fullName>
    </submittedName>
</protein>
<evidence type="ECO:0000256" key="1">
    <source>
        <dbReference type="ARBA" id="ARBA00004401"/>
    </source>
</evidence>
<dbReference type="Gene3D" id="3.10.100.10">
    <property type="entry name" value="Mannose-Binding Protein A, subunit A"/>
    <property type="match status" value="1"/>
</dbReference>
<name>A0A670IQK9_PODMU</name>
<reference evidence="7" key="2">
    <citation type="submission" date="2025-08" db="UniProtKB">
        <authorList>
            <consortium name="Ensembl"/>
        </authorList>
    </citation>
    <scope>IDENTIFICATION</scope>
</reference>
<evidence type="ECO:0000256" key="5">
    <source>
        <dbReference type="SAM" id="Phobius"/>
    </source>
</evidence>
<dbReference type="Ensembl" id="ENSPMRT00000015252.1">
    <property type="protein sequence ID" value="ENSPMRP00000014280.1"/>
    <property type="gene ID" value="ENSPMRG00000009513.1"/>
</dbReference>
<dbReference type="OrthoDB" id="8935730at2759"/>
<dbReference type="GeneTree" id="ENSGT00940000162705"/>
<dbReference type="GO" id="GO:0030246">
    <property type="term" value="F:carbohydrate binding"/>
    <property type="evidence" value="ECO:0007669"/>
    <property type="project" value="UniProtKB-KW"/>
</dbReference>
<evidence type="ECO:0000256" key="3">
    <source>
        <dbReference type="ARBA" id="ARBA00022525"/>
    </source>
</evidence>
<sequence>MAERHRLKAKPLSHFSLRFTAGGCNRRAASADSRYAGWFCLTLLRTSSARWRKTRDLRAKTPLAERTDPLQLHRASESSVNKMSCKCPSGNKKAFVVFSVIAALGIGIGIGVGIERSNERKCNETGSELKSALPAHSIPPCPPLWFWYEGICYFFSNNEKSWMSSQEYCLSFNASLAVIPNNEKDIVKRWKGTNSYWIGLRRDPGQPWKWTNGENSTFEVLGDGGDCAYLGDKGQAYVSRCNVEHHWMCRKLGPPASADVAGKGYNPHTTETEM</sequence>
<organism evidence="7 8">
    <name type="scientific">Podarcis muralis</name>
    <name type="common">Wall lizard</name>
    <name type="synonym">Lacerta muralis</name>
    <dbReference type="NCBI Taxonomy" id="64176"/>
    <lineage>
        <taxon>Eukaryota</taxon>
        <taxon>Metazoa</taxon>
        <taxon>Chordata</taxon>
        <taxon>Craniata</taxon>
        <taxon>Vertebrata</taxon>
        <taxon>Euteleostomi</taxon>
        <taxon>Lepidosauria</taxon>
        <taxon>Squamata</taxon>
        <taxon>Bifurcata</taxon>
        <taxon>Unidentata</taxon>
        <taxon>Episquamata</taxon>
        <taxon>Laterata</taxon>
        <taxon>Lacertibaenia</taxon>
        <taxon>Lacertidae</taxon>
        <taxon>Podarcis</taxon>
    </lineage>
</organism>
<dbReference type="OMA" id="VERPWIC"/>
<dbReference type="InterPro" id="IPR016187">
    <property type="entry name" value="CTDL_fold"/>
</dbReference>
<comment type="subcellular location">
    <subcellularLocation>
        <location evidence="1">Cell membrane</location>
        <topology evidence="1">Single-pass type II membrane protein</topology>
    </subcellularLocation>
    <subcellularLocation>
        <location evidence="2">Secreted</location>
    </subcellularLocation>
</comment>
<dbReference type="GO" id="GO:0005576">
    <property type="term" value="C:extracellular region"/>
    <property type="evidence" value="ECO:0007669"/>
    <property type="project" value="UniProtKB-SubCell"/>
</dbReference>
<dbReference type="Proteomes" id="UP000472272">
    <property type="component" value="Chromosome 2"/>
</dbReference>
<dbReference type="InterPro" id="IPR001304">
    <property type="entry name" value="C-type_lectin-like"/>
</dbReference>
<dbReference type="SUPFAM" id="SSF56436">
    <property type="entry name" value="C-type lectin-like"/>
    <property type="match status" value="1"/>
</dbReference>
<keyword evidence="8" id="KW-1185">Reference proteome</keyword>